<sequence length="146" mass="16488">METHDSEGEDANLVPKEVKLMTLLLLSQGVESCEPNVVKQLLEFSSKYTSEVLQDALVYSEHAEKKDLDLEDARLAIQGRMNYSFTSPPDRQFLLELAESCNKVPLPLIPERYGVRLPPEKHSLVGINFQIVPEGINFSLRTPTNF</sequence>
<proteinExistence type="inferred from homology"/>
<gene>
    <name evidence="6" type="ORF">AYI68_g6571</name>
</gene>
<comment type="similarity">
    <text evidence="2">Belongs to the TAF9 family.</text>
</comment>
<keyword evidence="3" id="KW-0805">Transcription regulation</keyword>
<dbReference type="GO" id="GO:0051123">
    <property type="term" value="P:RNA polymerase II preinitiation complex assembly"/>
    <property type="evidence" value="ECO:0007669"/>
    <property type="project" value="TreeGrafter"/>
</dbReference>
<evidence type="ECO:0000256" key="2">
    <source>
        <dbReference type="ARBA" id="ARBA00007646"/>
    </source>
</evidence>
<dbReference type="OrthoDB" id="341924at2759"/>
<protein>
    <submittedName>
        <fullName evidence="6">Transcription initiation factor TFIID subunit 9</fullName>
    </submittedName>
</protein>
<evidence type="ECO:0000256" key="5">
    <source>
        <dbReference type="ARBA" id="ARBA00023242"/>
    </source>
</evidence>
<dbReference type="AlphaFoldDB" id="A0A1R0GR56"/>
<evidence type="ECO:0000256" key="4">
    <source>
        <dbReference type="ARBA" id="ARBA00023163"/>
    </source>
</evidence>
<keyword evidence="6" id="KW-0648">Protein biosynthesis</keyword>
<dbReference type="Gene3D" id="1.10.20.10">
    <property type="entry name" value="Histone, subunit A"/>
    <property type="match status" value="1"/>
</dbReference>
<organism evidence="6 7">
    <name type="scientific">Smittium mucronatum</name>
    <dbReference type="NCBI Taxonomy" id="133383"/>
    <lineage>
        <taxon>Eukaryota</taxon>
        <taxon>Fungi</taxon>
        <taxon>Fungi incertae sedis</taxon>
        <taxon>Zoopagomycota</taxon>
        <taxon>Kickxellomycotina</taxon>
        <taxon>Harpellomycetes</taxon>
        <taxon>Harpellales</taxon>
        <taxon>Legeriomycetaceae</taxon>
        <taxon>Smittium</taxon>
    </lineage>
</organism>
<dbReference type="GO" id="GO:0003713">
    <property type="term" value="F:transcription coactivator activity"/>
    <property type="evidence" value="ECO:0007669"/>
    <property type="project" value="TreeGrafter"/>
</dbReference>
<dbReference type="InterPro" id="IPR003162">
    <property type="entry name" value="TFIID-31"/>
</dbReference>
<dbReference type="GO" id="GO:0000124">
    <property type="term" value="C:SAGA complex"/>
    <property type="evidence" value="ECO:0007669"/>
    <property type="project" value="TreeGrafter"/>
</dbReference>
<comment type="caution">
    <text evidence="6">The sequence shown here is derived from an EMBL/GenBank/DDBJ whole genome shotgun (WGS) entry which is preliminary data.</text>
</comment>
<dbReference type="GO" id="GO:0003743">
    <property type="term" value="F:translation initiation factor activity"/>
    <property type="evidence" value="ECO:0007669"/>
    <property type="project" value="UniProtKB-KW"/>
</dbReference>
<dbReference type="PANTHER" id="PTHR48068">
    <property type="entry name" value="TAF9 RNA POLYMERASE II, TATA BOX-BINDING PROTEIN (TBP)-ASSOCIATED FACTOR"/>
    <property type="match status" value="1"/>
</dbReference>
<dbReference type="PANTHER" id="PTHR48068:SF4">
    <property type="entry name" value="TATA-BOX BINDING PROTEIN ASSOCIATED FACTOR 9"/>
    <property type="match status" value="1"/>
</dbReference>
<dbReference type="EMBL" id="LSSL01004567">
    <property type="protein sequence ID" value="OLY79365.1"/>
    <property type="molecule type" value="Genomic_DNA"/>
</dbReference>
<dbReference type="STRING" id="133383.A0A1R0GR56"/>
<dbReference type="Proteomes" id="UP000187455">
    <property type="component" value="Unassembled WGS sequence"/>
</dbReference>
<evidence type="ECO:0000313" key="6">
    <source>
        <dbReference type="EMBL" id="OLY79365.1"/>
    </source>
</evidence>
<keyword evidence="5" id="KW-0539">Nucleus</keyword>
<evidence type="ECO:0000256" key="3">
    <source>
        <dbReference type="ARBA" id="ARBA00023015"/>
    </source>
</evidence>
<keyword evidence="6" id="KW-0396">Initiation factor</keyword>
<dbReference type="InterPro" id="IPR051431">
    <property type="entry name" value="TFIID_subunit_9"/>
</dbReference>
<evidence type="ECO:0000256" key="1">
    <source>
        <dbReference type="ARBA" id="ARBA00004123"/>
    </source>
</evidence>
<comment type="subcellular location">
    <subcellularLocation>
        <location evidence="1">Nucleus</location>
    </subcellularLocation>
</comment>
<reference evidence="6 7" key="1">
    <citation type="journal article" date="2016" name="Mol. Biol. Evol.">
        <title>Genome-Wide Survey of Gut Fungi (Harpellales) Reveals the First Horizontally Transferred Ubiquitin Gene from a Mosquito Host.</title>
        <authorList>
            <person name="Wang Y."/>
            <person name="White M.M."/>
            <person name="Kvist S."/>
            <person name="Moncalvo J.M."/>
        </authorList>
    </citation>
    <scope>NUCLEOTIDE SEQUENCE [LARGE SCALE GENOMIC DNA]</scope>
    <source>
        <strain evidence="6 7">ALG-7-W6</strain>
    </source>
</reference>
<keyword evidence="7" id="KW-1185">Reference proteome</keyword>
<dbReference type="SUPFAM" id="SSF47113">
    <property type="entry name" value="Histone-fold"/>
    <property type="match status" value="1"/>
</dbReference>
<dbReference type="Pfam" id="PF02291">
    <property type="entry name" value="TFIID-31kDa"/>
    <property type="match status" value="1"/>
</dbReference>
<dbReference type="GO" id="GO:0005669">
    <property type="term" value="C:transcription factor TFIID complex"/>
    <property type="evidence" value="ECO:0007669"/>
    <property type="project" value="TreeGrafter"/>
</dbReference>
<dbReference type="CDD" id="cd07979">
    <property type="entry name" value="HFD_TAF9"/>
    <property type="match status" value="1"/>
</dbReference>
<dbReference type="GO" id="GO:0016251">
    <property type="term" value="F:RNA polymerase II general transcription initiation factor activity"/>
    <property type="evidence" value="ECO:0007669"/>
    <property type="project" value="TreeGrafter"/>
</dbReference>
<accession>A0A1R0GR56</accession>
<keyword evidence="4" id="KW-0804">Transcription</keyword>
<name>A0A1R0GR56_9FUNG</name>
<dbReference type="GO" id="GO:0046982">
    <property type="term" value="F:protein heterodimerization activity"/>
    <property type="evidence" value="ECO:0007669"/>
    <property type="project" value="InterPro"/>
</dbReference>
<dbReference type="InterPro" id="IPR009072">
    <property type="entry name" value="Histone-fold"/>
</dbReference>
<evidence type="ECO:0000313" key="7">
    <source>
        <dbReference type="Proteomes" id="UP000187455"/>
    </source>
</evidence>